<feature type="transmembrane region" description="Helical" evidence="2">
    <location>
        <begin position="363"/>
        <end position="389"/>
    </location>
</feature>
<feature type="transmembrane region" description="Helical" evidence="2">
    <location>
        <begin position="113"/>
        <end position="133"/>
    </location>
</feature>
<feature type="transmembrane region" description="Helical" evidence="2">
    <location>
        <begin position="21"/>
        <end position="43"/>
    </location>
</feature>
<feature type="transmembrane region" description="Helical" evidence="2">
    <location>
        <begin position="49"/>
        <end position="68"/>
    </location>
</feature>
<proteinExistence type="predicted"/>
<feature type="transmembrane region" description="Helical" evidence="2">
    <location>
        <begin position="154"/>
        <end position="177"/>
    </location>
</feature>
<dbReference type="GO" id="GO:0005886">
    <property type="term" value="C:plasma membrane"/>
    <property type="evidence" value="ECO:0007669"/>
    <property type="project" value="TreeGrafter"/>
</dbReference>
<evidence type="ECO:0000256" key="2">
    <source>
        <dbReference type="SAM" id="Phobius"/>
    </source>
</evidence>
<accession>A0A7W9MHZ0</accession>
<feature type="transmembrane region" description="Helical" evidence="2">
    <location>
        <begin position="89"/>
        <end position="107"/>
    </location>
</feature>
<name>A0A7W9MHZ0_9ACTN</name>
<evidence type="ECO:0000313" key="3">
    <source>
        <dbReference type="EMBL" id="MBB5821455.1"/>
    </source>
</evidence>
<dbReference type="EMBL" id="JACHMP010000001">
    <property type="protein sequence ID" value="MBB5821455.1"/>
    <property type="molecule type" value="Genomic_DNA"/>
</dbReference>
<reference evidence="3 4" key="1">
    <citation type="submission" date="2020-08" db="EMBL/GenBank/DDBJ databases">
        <title>Sequencing the genomes of 1000 actinobacteria strains.</title>
        <authorList>
            <person name="Klenk H.-P."/>
        </authorList>
    </citation>
    <scope>NUCLEOTIDE SEQUENCE [LARGE SCALE GENOMIC DNA]</scope>
    <source>
        <strain evidence="3 4">DSM 46887</strain>
    </source>
</reference>
<dbReference type="InterPro" id="IPR039672">
    <property type="entry name" value="MFS_2"/>
</dbReference>
<dbReference type="CDD" id="cd17332">
    <property type="entry name" value="MFS_MelB_like"/>
    <property type="match status" value="1"/>
</dbReference>
<dbReference type="PANTHER" id="PTHR11328">
    <property type="entry name" value="MAJOR FACILITATOR SUPERFAMILY DOMAIN-CONTAINING PROTEIN"/>
    <property type="match status" value="1"/>
</dbReference>
<organism evidence="3 4">
    <name type="scientific">Streptosporangium becharense</name>
    <dbReference type="NCBI Taxonomy" id="1816182"/>
    <lineage>
        <taxon>Bacteria</taxon>
        <taxon>Bacillati</taxon>
        <taxon>Actinomycetota</taxon>
        <taxon>Actinomycetes</taxon>
        <taxon>Streptosporangiales</taxon>
        <taxon>Streptosporangiaceae</taxon>
        <taxon>Streptosporangium</taxon>
    </lineage>
</organism>
<dbReference type="RefSeq" id="WP_184545738.1">
    <property type="nucleotide sequence ID" value="NZ_JACHMP010000001.1"/>
</dbReference>
<dbReference type="InterPro" id="IPR036259">
    <property type="entry name" value="MFS_trans_sf"/>
</dbReference>
<comment type="caution">
    <text evidence="3">The sequence shown here is derived from an EMBL/GenBank/DDBJ whole genome shotgun (WGS) entry which is preliminary data.</text>
</comment>
<evidence type="ECO:0000313" key="4">
    <source>
        <dbReference type="Proteomes" id="UP000540685"/>
    </source>
</evidence>
<dbReference type="PANTHER" id="PTHR11328:SF24">
    <property type="entry name" value="MAJOR FACILITATOR SUPERFAMILY (MFS) PROFILE DOMAIN-CONTAINING PROTEIN"/>
    <property type="match status" value="1"/>
</dbReference>
<feature type="transmembrane region" description="Helical" evidence="2">
    <location>
        <begin position="271"/>
        <end position="290"/>
    </location>
</feature>
<feature type="transmembrane region" description="Helical" evidence="2">
    <location>
        <begin position="299"/>
        <end position="317"/>
    </location>
</feature>
<feature type="transmembrane region" description="Helical" evidence="2">
    <location>
        <begin position="234"/>
        <end position="259"/>
    </location>
</feature>
<feature type="transmembrane region" description="Helical" evidence="2">
    <location>
        <begin position="323"/>
        <end position="342"/>
    </location>
</feature>
<dbReference type="SUPFAM" id="SSF103473">
    <property type="entry name" value="MFS general substrate transporter"/>
    <property type="match status" value="1"/>
</dbReference>
<keyword evidence="4" id="KW-1185">Reference proteome</keyword>
<gene>
    <name evidence="3" type="ORF">F4562_004517</name>
</gene>
<dbReference type="GO" id="GO:0008643">
    <property type="term" value="P:carbohydrate transport"/>
    <property type="evidence" value="ECO:0007669"/>
    <property type="project" value="InterPro"/>
</dbReference>
<keyword evidence="2" id="KW-0472">Membrane</keyword>
<feature type="region of interest" description="Disordered" evidence="1">
    <location>
        <begin position="448"/>
        <end position="480"/>
    </location>
</feature>
<keyword evidence="2" id="KW-1133">Transmembrane helix</keyword>
<sequence length="480" mass="50227">MISRAPSPAVVTVPRGVRLGYGVGSVCTATFSTVPGLLLLFYMTNVLAVPAWIAGVVVFLPKLWDVVVNPWVGQRSDRTVSHLGARRPWMLLGALTLPVTFALTFAGPPLTGLPAALYVTVCYFLTATAYAFYEVPYKAMPAEMTDDYHERSSLLQWKMAFVGLGILLSGAGAPAIAGDEVSGYRTMGIVVGAVLLVSMLASFFGTAHAPMIARAEAEPSIRAQFAAARSNRMFMVLLGLSCAQMFAAGVMLAGAPYYATYTLGEPGATTTLFVCLVGPLLVTMPPWVWLSKRYDKRGAMILSSALFMAGTVGMVFSDSFGAVYAHACVLVVGVGYAGLQLLQFSMLSDVIVHDALVTGKRRAGVFTGLWTAAETVVFALGALVFGWLLGAAGFVESDPATPVAQSSSAVTAVLYGATLLPAVVVGVGILLTTRYTLTAEQLRAAGAATAEPGLRSAGEPGWNEGEPGLRSAGEPGPQSS</sequence>
<dbReference type="GO" id="GO:0015293">
    <property type="term" value="F:symporter activity"/>
    <property type="evidence" value="ECO:0007669"/>
    <property type="project" value="InterPro"/>
</dbReference>
<feature type="transmembrane region" description="Helical" evidence="2">
    <location>
        <begin position="409"/>
        <end position="433"/>
    </location>
</feature>
<keyword evidence="2" id="KW-0812">Transmembrane</keyword>
<dbReference type="Proteomes" id="UP000540685">
    <property type="component" value="Unassembled WGS sequence"/>
</dbReference>
<feature type="transmembrane region" description="Helical" evidence="2">
    <location>
        <begin position="189"/>
        <end position="213"/>
    </location>
</feature>
<dbReference type="AlphaFoldDB" id="A0A7W9MHZ0"/>
<protein>
    <submittedName>
        <fullName evidence="3">GPH family glycoside/pentoside/hexuronide:cation symporter</fullName>
    </submittedName>
</protein>
<dbReference type="Pfam" id="PF13347">
    <property type="entry name" value="MFS_2"/>
    <property type="match status" value="1"/>
</dbReference>
<dbReference type="Gene3D" id="1.20.1250.20">
    <property type="entry name" value="MFS general substrate transporter like domains"/>
    <property type="match status" value="2"/>
</dbReference>
<evidence type="ECO:0000256" key="1">
    <source>
        <dbReference type="SAM" id="MobiDB-lite"/>
    </source>
</evidence>